<proteinExistence type="inferred from homology"/>
<keyword evidence="7 8" id="KW-0998">Cell outer membrane</keyword>
<comment type="subcellular location">
    <subcellularLocation>
        <location evidence="1 8">Cell outer membrane</location>
        <topology evidence="1 8">Multi-pass membrane protein</topology>
    </subcellularLocation>
</comment>
<dbReference type="Gene3D" id="2.170.130.10">
    <property type="entry name" value="TonB-dependent receptor, plug domain"/>
    <property type="match status" value="1"/>
</dbReference>
<dbReference type="EMBL" id="CZAE01000006">
    <property type="protein sequence ID" value="CUO99675.1"/>
    <property type="molecule type" value="Genomic_DNA"/>
</dbReference>
<dbReference type="SUPFAM" id="SSF56935">
    <property type="entry name" value="Porins"/>
    <property type="match status" value="1"/>
</dbReference>
<evidence type="ECO:0000256" key="1">
    <source>
        <dbReference type="ARBA" id="ARBA00004571"/>
    </source>
</evidence>
<dbReference type="InterPro" id="IPR036942">
    <property type="entry name" value="Beta-barrel_TonB_sf"/>
</dbReference>
<dbReference type="InterPro" id="IPR039426">
    <property type="entry name" value="TonB-dep_rcpt-like"/>
</dbReference>
<evidence type="ECO:0000256" key="2">
    <source>
        <dbReference type="ARBA" id="ARBA00022448"/>
    </source>
</evidence>
<name>A0A174JR96_9BACE</name>
<dbReference type="Gene3D" id="2.60.40.1120">
    <property type="entry name" value="Carboxypeptidase-like, regulatory domain"/>
    <property type="match status" value="1"/>
</dbReference>
<accession>A0A174JR96</accession>
<evidence type="ECO:0000256" key="10">
    <source>
        <dbReference type="SAM" id="SignalP"/>
    </source>
</evidence>
<evidence type="ECO:0000256" key="9">
    <source>
        <dbReference type="RuleBase" id="RU003357"/>
    </source>
</evidence>
<dbReference type="NCBIfam" id="TIGR04056">
    <property type="entry name" value="OMP_RagA_SusC"/>
    <property type="match status" value="1"/>
</dbReference>
<dbReference type="InterPro" id="IPR037066">
    <property type="entry name" value="Plug_dom_sf"/>
</dbReference>
<evidence type="ECO:0000256" key="7">
    <source>
        <dbReference type="ARBA" id="ARBA00023237"/>
    </source>
</evidence>
<feature type="domain" description="TonB-dependent receptor plug" evidence="12">
    <location>
        <begin position="121"/>
        <end position="225"/>
    </location>
</feature>
<sequence length="1024" mass="112236">MFNTLSIMKKRFYLFFILCLITLSGFAQEIKVTGVVTEASTNEPMPGVTVQVKGTTNGTITNLDGQYTIQTKMNDILVFSTIGMKTVERKVSSNSPINISMSEDNVQLDQVVVIGYGTVKKSHLSGAVSSVGTKELNGDVATSAANALQGKIAGVSVMSSSGNPNDGTTINVRGISSLSNNAPLFIVDGAFGDINMVDPNDIQSIEVLKDAAAAAIYGSRAAGGVVLITTKGGRKEMPTKVDVNFFTGVQQNPKKLNVLNGEEYSRFARYYGLAADGYGAETDAVPYTGEGTDWQDVILNTAMVYKANVAVTGGSKNASFSASGGYLNKDGIMRNSSHESYNIRLKSDFSFLNNRVTVGESLILRMAEGKGGTDQDTMNGLLRFPSVIPIFDPENATGWGTSADINLPNPYAISEINDITSESTQIFLNAYLQAEIINGLKYKLNLGMRRNHTKNRNYTGVYDLGTYGTNEAPDLSESFSSFDSWVLENTLNYDRTFGKHTVSGMVGYSAQKDKSYGLNGSNSDLPKFIDTMTGNVTTMKSSSSIHEQALVSLFGRVMYSYDDRYLFSASIRRDGSSRFKDGHRFGSFPSVSVGWNINREKFFRPLENIFDQVKLRLSYGKLGNQEMDSYYPTLSVVSDGMNYLQGNSIWFGKLPFVNAVSPDNLTWENTETYNIGLDVTLLNGKLALTADAYIKNTNNVLLPIPYASSTGINGLSIQNAGQVQNKGIEISATWRSSIGDKANYYIGANLSTANNKVTEINAGGKYMSISGYSAHGAGGRGINMFKKGHSMSYFNLIETDGIFRSMEEIENYKNRKGELIQPGAQVGDVRYKDWNGDGKIDTNDQHDVGSPLPNFTFGLRLGGDWNNFDLNIFIDGVAGNKIYNYPRYCLESGAFNGNLSTNVANSWRPDNPNTDMPRFSKVDGTDNKLAYTDRWLEDGSYVRLKTIDIGYTFPKQWLQKAMIQNLRLYVSMENLLTLTKYTGYTPDLGESSSTGVSYNVFSRGIDQGRYPIPRTFSFGIQLGL</sequence>
<dbReference type="InterPro" id="IPR000531">
    <property type="entry name" value="Beta-barrel_TonB"/>
</dbReference>
<dbReference type="Pfam" id="PF07715">
    <property type="entry name" value="Plug"/>
    <property type="match status" value="1"/>
</dbReference>
<keyword evidence="6 8" id="KW-0472">Membrane</keyword>
<dbReference type="Pfam" id="PF13715">
    <property type="entry name" value="CarbopepD_reg_2"/>
    <property type="match status" value="1"/>
</dbReference>
<evidence type="ECO:0000259" key="11">
    <source>
        <dbReference type="Pfam" id="PF00593"/>
    </source>
</evidence>
<dbReference type="InterPro" id="IPR008969">
    <property type="entry name" value="CarboxyPept-like_regulatory"/>
</dbReference>
<dbReference type="PROSITE" id="PS52016">
    <property type="entry name" value="TONB_DEPENDENT_REC_3"/>
    <property type="match status" value="1"/>
</dbReference>
<dbReference type="Pfam" id="PF00593">
    <property type="entry name" value="TonB_dep_Rec_b-barrel"/>
    <property type="match status" value="1"/>
</dbReference>
<dbReference type="AlphaFoldDB" id="A0A174JR96"/>
<keyword evidence="13" id="KW-0675">Receptor</keyword>
<dbReference type="InterPro" id="IPR012910">
    <property type="entry name" value="Plug_dom"/>
</dbReference>
<gene>
    <name evidence="13" type="ORF">ERS852461_01613</name>
</gene>
<keyword evidence="5 9" id="KW-0798">TonB box</keyword>
<comment type="similarity">
    <text evidence="8 9">Belongs to the TonB-dependent receptor family.</text>
</comment>
<dbReference type="NCBIfam" id="TIGR04057">
    <property type="entry name" value="SusC_RagA_signa"/>
    <property type="match status" value="1"/>
</dbReference>
<feature type="signal peptide" evidence="10">
    <location>
        <begin position="1"/>
        <end position="27"/>
    </location>
</feature>
<dbReference type="Proteomes" id="UP000095606">
    <property type="component" value="Unassembled WGS sequence"/>
</dbReference>
<dbReference type="GO" id="GO:0009279">
    <property type="term" value="C:cell outer membrane"/>
    <property type="evidence" value="ECO:0007669"/>
    <property type="project" value="UniProtKB-SubCell"/>
</dbReference>
<dbReference type="Gene3D" id="2.40.170.20">
    <property type="entry name" value="TonB-dependent receptor, beta-barrel domain"/>
    <property type="match status" value="1"/>
</dbReference>
<dbReference type="SUPFAM" id="SSF49464">
    <property type="entry name" value="Carboxypeptidase regulatory domain-like"/>
    <property type="match status" value="1"/>
</dbReference>
<evidence type="ECO:0000256" key="8">
    <source>
        <dbReference type="PROSITE-ProRule" id="PRU01360"/>
    </source>
</evidence>
<evidence type="ECO:0000256" key="6">
    <source>
        <dbReference type="ARBA" id="ARBA00023136"/>
    </source>
</evidence>
<keyword evidence="3 8" id="KW-1134">Transmembrane beta strand</keyword>
<dbReference type="InterPro" id="IPR023996">
    <property type="entry name" value="TonB-dep_OMP_SusC/RagA"/>
</dbReference>
<reference evidence="13 14" key="1">
    <citation type="submission" date="2015-09" db="EMBL/GenBank/DDBJ databases">
        <authorList>
            <consortium name="Pathogen Informatics"/>
        </authorList>
    </citation>
    <scope>NUCLEOTIDE SEQUENCE [LARGE SCALE GENOMIC DNA]</scope>
    <source>
        <strain evidence="13 14">2789STDY5834846</strain>
    </source>
</reference>
<evidence type="ECO:0000259" key="12">
    <source>
        <dbReference type="Pfam" id="PF07715"/>
    </source>
</evidence>
<evidence type="ECO:0000313" key="13">
    <source>
        <dbReference type="EMBL" id="CUO99675.1"/>
    </source>
</evidence>
<evidence type="ECO:0000256" key="3">
    <source>
        <dbReference type="ARBA" id="ARBA00022452"/>
    </source>
</evidence>
<feature type="domain" description="TonB-dependent receptor-like beta-barrel" evidence="11">
    <location>
        <begin position="393"/>
        <end position="975"/>
    </location>
</feature>
<feature type="chain" id="PRO_5008025376" evidence="10">
    <location>
        <begin position="28"/>
        <end position="1024"/>
    </location>
</feature>
<keyword evidence="10" id="KW-0732">Signal</keyword>
<evidence type="ECO:0000256" key="5">
    <source>
        <dbReference type="ARBA" id="ARBA00023077"/>
    </source>
</evidence>
<evidence type="ECO:0000313" key="14">
    <source>
        <dbReference type="Proteomes" id="UP000095606"/>
    </source>
</evidence>
<organism evidence="13 14">
    <name type="scientific">Bacteroides faecis</name>
    <dbReference type="NCBI Taxonomy" id="674529"/>
    <lineage>
        <taxon>Bacteria</taxon>
        <taxon>Pseudomonadati</taxon>
        <taxon>Bacteroidota</taxon>
        <taxon>Bacteroidia</taxon>
        <taxon>Bacteroidales</taxon>
        <taxon>Bacteroidaceae</taxon>
        <taxon>Bacteroides</taxon>
    </lineage>
</organism>
<keyword evidence="2 8" id="KW-0813">Transport</keyword>
<dbReference type="InterPro" id="IPR023997">
    <property type="entry name" value="TonB-dep_OMP_SusC/RagA_CS"/>
</dbReference>
<keyword evidence="4 8" id="KW-0812">Transmembrane</keyword>
<protein>
    <submittedName>
        <fullName evidence="13">TonB-dependent receptor</fullName>
    </submittedName>
</protein>
<evidence type="ECO:0000256" key="4">
    <source>
        <dbReference type="ARBA" id="ARBA00022692"/>
    </source>
</evidence>